<proteinExistence type="inferred from homology"/>
<accession>A0A558R3H0</accession>
<dbReference type="InterPro" id="IPR036291">
    <property type="entry name" value="NAD(P)-bd_dom_sf"/>
</dbReference>
<dbReference type="GO" id="GO:0030497">
    <property type="term" value="P:fatty acid elongation"/>
    <property type="evidence" value="ECO:0007669"/>
    <property type="project" value="TreeGrafter"/>
</dbReference>
<dbReference type="NCBIfam" id="NF005559">
    <property type="entry name" value="PRK07231.1"/>
    <property type="match status" value="1"/>
</dbReference>
<dbReference type="EMBL" id="VNIM01000040">
    <property type="protein sequence ID" value="TVV73921.1"/>
    <property type="molecule type" value="Genomic_DNA"/>
</dbReference>
<dbReference type="PROSITE" id="PS00061">
    <property type="entry name" value="ADH_SHORT"/>
    <property type="match status" value="1"/>
</dbReference>
<protein>
    <submittedName>
        <fullName evidence="2">SDR family oxidoreductase</fullName>
    </submittedName>
</protein>
<evidence type="ECO:0000313" key="2">
    <source>
        <dbReference type="EMBL" id="TVV73921.1"/>
    </source>
</evidence>
<reference evidence="2 3" key="1">
    <citation type="submission" date="2019-07" db="EMBL/GenBank/DDBJ databases">
        <title>Sphingomonas solaris sp. nov., isolated from a solar panel from Boston, Massachusetts.</title>
        <authorList>
            <person name="Tanner K."/>
            <person name="Pascual J."/>
            <person name="Mancuso C."/>
            <person name="Pereto J."/>
            <person name="Khalil A."/>
            <person name="Vilanova C."/>
        </authorList>
    </citation>
    <scope>NUCLEOTIDE SEQUENCE [LARGE SCALE GENOMIC DNA]</scope>
    <source>
        <strain evidence="2 3">R4DWN</strain>
    </source>
</reference>
<keyword evidence="3" id="KW-1185">Reference proteome</keyword>
<dbReference type="AlphaFoldDB" id="A0A558R3H0"/>
<dbReference type="SUPFAM" id="SSF51735">
    <property type="entry name" value="NAD(P)-binding Rossmann-fold domains"/>
    <property type="match status" value="1"/>
</dbReference>
<gene>
    <name evidence="2" type="ORF">FOY91_11155</name>
</gene>
<evidence type="ECO:0000256" key="1">
    <source>
        <dbReference type="ARBA" id="ARBA00006484"/>
    </source>
</evidence>
<dbReference type="Pfam" id="PF13561">
    <property type="entry name" value="adh_short_C2"/>
    <property type="match status" value="1"/>
</dbReference>
<organism evidence="2 3">
    <name type="scientific">Alterirhizorhabdus solaris</name>
    <dbReference type="NCBI Taxonomy" id="2529389"/>
    <lineage>
        <taxon>Bacteria</taxon>
        <taxon>Pseudomonadati</taxon>
        <taxon>Pseudomonadota</taxon>
        <taxon>Alphaproteobacteria</taxon>
        <taxon>Sphingomonadales</taxon>
        <taxon>Rhizorhabdaceae</taxon>
        <taxon>Alterirhizorhabdus</taxon>
    </lineage>
</organism>
<dbReference type="OrthoDB" id="9803333at2"/>
<dbReference type="PANTHER" id="PTHR42760">
    <property type="entry name" value="SHORT-CHAIN DEHYDROGENASES/REDUCTASES FAMILY MEMBER"/>
    <property type="match status" value="1"/>
</dbReference>
<comment type="similarity">
    <text evidence="1">Belongs to the short-chain dehydrogenases/reductases (SDR) family.</text>
</comment>
<evidence type="ECO:0000313" key="3">
    <source>
        <dbReference type="Proteomes" id="UP000318681"/>
    </source>
</evidence>
<dbReference type="CDD" id="cd05233">
    <property type="entry name" value="SDR_c"/>
    <property type="match status" value="1"/>
</dbReference>
<dbReference type="InterPro" id="IPR020904">
    <property type="entry name" value="Sc_DH/Rdtase_CS"/>
</dbReference>
<dbReference type="PRINTS" id="PR00081">
    <property type="entry name" value="GDHRDH"/>
</dbReference>
<dbReference type="Gene3D" id="3.40.50.720">
    <property type="entry name" value="NAD(P)-binding Rossmann-like Domain"/>
    <property type="match status" value="1"/>
</dbReference>
<name>A0A558R3H0_9SPHN</name>
<comment type="caution">
    <text evidence="2">The sequence shown here is derived from an EMBL/GenBank/DDBJ whole genome shotgun (WGS) entry which is preliminary data.</text>
</comment>
<dbReference type="GO" id="GO:0016616">
    <property type="term" value="F:oxidoreductase activity, acting on the CH-OH group of donors, NAD or NADP as acceptor"/>
    <property type="evidence" value="ECO:0007669"/>
    <property type="project" value="TreeGrafter"/>
</dbReference>
<dbReference type="InterPro" id="IPR002347">
    <property type="entry name" value="SDR_fam"/>
</dbReference>
<dbReference type="PANTHER" id="PTHR42760:SF40">
    <property type="entry name" value="3-OXOACYL-[ACYL-CARRIER-PROTEIN] REDUCTASE, CHLOROPLASTIC"/>
    <property type="match status" value="1"/>
</dbReference>
<sequence length="274" mass="28141">MLTRDAILLTGQVAIVTGGGGGIGRGIALGLAEFGADVAIVDIDGDAADRVAALVRARGQRALPIVADVMDRDAVRAAVARVAAELGRVDILVNNAAGTRPINLLEMTDRHVDRQIDINLKNLVATTQAAAKAMVAGGRGGSIVNIASIEGSRAAPGYSVYAACKAGMLNFTRSAALELAEHGIRVNTIAPDLVPTEHMARFAPAILSEAGKGAQARYIPLGRAGNLDDCAGAAVFLASAMAAYVTGVTIPVDGGTWASSGWTRDDEGGWKLFE</sequence>
<dbReference type="Proteomes" id="UP000318681">
    <property type="component" value="Unassembled WGS sequence"/>
</dbReference>
<dbReference type="FunFam" id="3.40.50.720:FF:000084">
    <property type="entry name" value="Short-chain dehydrogenase reductase"/>
    <property type="match status" value="1"/>
</dbReference>
<dbReference type="PRINTS" id="PR00080">
    <property type="entry name" value="SDRFAMILY"/>
</dbReference>